<reference evidence="1" key="1">
    <citation type="submission" date="2020-02" db="EMBL/GenBank/DDBJ databases">
        <authorList>
            <person name="Meier V. D."/>
        </authorList>
    </citation>
    <scope>NUCLEOTIDE SEQUENCE</scope>
    <source>
        <strain evidence="1">AVDCRST_MAG86</strain>
    </source>
</reference>
<accession>A0A6J4VD55</accession>
<gene>
    <name evidence="1" type="ORF">AVDCRST_MAG86-2166</name>
</gene>
<proteinExistence type="predicted"/>
<sequence length="76" mass="8469">MKAKQQSREVKHMDQVVFVDAEGARHVANVARVWSNTMLNVLYQTSDGVKTAASVPHRSVNATGSYFIHPDEEEAK</sequence>
<organism evidence="1">
    <name type="scientific">uncultured Truepera sp</name>
    <dbReference type="NCBI Taxonomy" id="543023"/>
    <lineage>
        <taxon>Bacteria</taxon>
        <taxon>Thermotogati</taxon>
        <taxon>Deinococcota</taxon>
        <taxon>Deinococci</taxon>
        <taxon>Trueperales</taxon>
        <taxon>Trueperaceae</taxon>
        <taxon>Truepera</taxon>
        <taxon>environmental samples</taxon>
    </lineage>
</organism>
<dbReference type="EMBL" id="CADCWP010000182">
    <property type="protein sequence ID" value="CAA9575856.1"/>
    <property type="molecule type" value="Genomic_DNA"/>
</dbReference>
<evidence type="ECO:0000313" key="1">
    <source>
        <dbReference type="EMBL" id="CAA9575856.1"/>
    </source>
</evidence>
<name>A0A6J4VD55_9DEIN</name>
<dbReference type="AlphaFoldDB" id="A0A6J4VD55"/>
<protein>
    <submittedName>
        <fullName evidence="1">Uncharacterized protein</fullName>
    </submittedName>
</protein>